<dbReference type="EMBL" id="JAQQBS010001422">
    <property type="protein sequence ID" value="KAK0165719.1"/>
    <property type="molecule type" value="Genomic_DNA"/>
</dbReference>
<sequence>MACNDYRFITINDSHKLRKELSVLRLVTSSLSSPLSFFSADNSNLYYASIFSDSKYHKIDSLIAAISSASSKSGTYIHLIQRLSQIVIAINYIIVLCVTKTYCLGLTLKSRNILWKNHVSKSVPS</sequence>
<proteinExistence type="predicted"/>
<name>A0AA39FA12_9HYME</name>
<dbReference type="Proteomes" id="UP001168990">
    <property type="component" value="Unassembled WGS sequence"/>
</dbReference>
<dbReference type="AlphaFoldDB" id="A0AA39FA12"/>
<protein>
    <submittedName>
        <fullName evidence="1">Uncharacterized protein</fullName>
    </submittedName>
</protein>
<keyword evidence="2" id="KW-1185">Reference proteome</keyword>
<reference evidence="1" key="1">
    <citation type="journal article" date="2023" name="bioRxiv">
        <title>Scaffold-level genome assemblies of two parasitoid biocontrol wasps reveal the parthenogenesis mechanism and an associated novel virus.</title>
        <authorList>
            <person name="Inwood S."/>
            <person name="Skelly J."/>
            <person name="Guhlin J."/>
            <person name="Harrop T."/>
            <person name="Goldson S."/>
            <person name="Dearden P."/>
        </authorList>
    </citation>
    <scope>NUCLEOTIDE SEQUENCE</scope>
    <source>
        <strain evidence="1">Irish</strain>
        <tissue evidence="1">Whole body</tissue>
    </source>
</reference>
<reference evidence="1" key="2">
    <citation type="submission" date="2023-03" db="EMBL/GenBank/DDBJ databases">
        <authorList>
            <person name="Inwood S.N."/>
            <person name="Skelly J.G."/>
            <person name="Guhlin J."/>
            <person name="Harrop T.W.R."/>
            <person name="Goldson S.G."/>
            <person name="Dearden P.K."/>
        </authorList>
    </citation>
    <scope>NUCLEOTIDE SEQUENCE</scope>
    <source>
        <strain evidence="1">Irish</strain>
        <tissue evidence="1">Whole body</tissue>
    </source>
</reference>
<gene>
    <name evidence="1" type="ORF">PV328_004218</name>
</gene>
<evidence type="ECO:0000313" key="1">
    <source>
        <dbReference type="EMBL" id="KAK0165719.1"/>
    </source>
</evidence>
<organism evidence="1 2">
    <name type="scientific">Microctonus aethiopoides</name>
    <dbReference type="NCBI Taxonomy" id="144406"/>
    <lineage>
        <taxon>Eukaryota</taxon>
        <taxon>Metazoa</taxon>
        <taxon>Ecdysozoa</taxon>
        <taxon>Arthropoda</taxon>
        <taxon>Hexapoda</taxon>
        <taxon>Insecta</taxon>
        <taxon>Pterygota</taxon>
        <taxon>Neoptera</taxon>
        <taxon>Endopterygota</taxon>
        <taxon>Hymenoptera</taxon>
        <taxon>Apocrita</taxon>
        <taxon>Ichneumonoidea</taxon>
        <taxon>Braconidae</taxon>
        <taxon>Euphorinae</taxon>
        <taxon>Microctonus</taxon>
    </lineage>
</organism>
<accession>A0AA39FA12</accession>
<comment type="caution">
    <text evidence="1">The sequence shown here is derived from an EMBL/GenBank/DDBJ whole genome shotgun (WGS) entry which is preliminary data.</text>
</comment>
<evidence type="ECO:0000313" key="2">
    <source>
        <dbReference type="Proteomes" id="UP001168990"/>
    </source>
</evidence>